<accession>A0A9X1NDG1</accession>
<keyword evidence="1" id="KW-0805">Transcription regulation</keyword>
<name>A0A9X1NDG1_9ACTN</name>
<evidence type="ECO:0000256" key="2">
    <source>
        <dbReference type="ARBA" id="ARBA00023163"/>
    </source>
</evidence>
<dbReference type="PROSITE" id="PS52050">
    <property type="entry name" value="WYL"/>
    <property type="match status" value="1"/>
</dbReference>
<dbReference type="RefSeq" id="WP_231443688.1">
    <property type="nucleotide sequence ID" value="NZ_JAJOMB010000009.1"/>
</dbReference>
<dbReference type="InterPro" id="IPR036388">
    <property type="entry name" value="WH-like_DNA-bd_sf"/>
</dbReference>
<dbReference type="Pfam" id="PF25583">
    <property type="entry name" value="WCX"/>
    <property type="match status" value="1"/>
</dbReference>
<reference evidence="4" key="1">
    <citation type="submission" date="2021-11" db="EMBL/GenBank/DDBJ databases">
        <title>Streptomyces corallinus and Kineosporia corallina sp. nov., two new coral-derived marine actinobacteria.</title>
        <authorList>
            <person name="Buangrab K."/>
            <person name="Sutthacheep M."/>
            <person name="Yeemin T."/>
            <person name="Harunari E."/>
            <person name="Igarashi Y."/>
            <person name="Sripreechasak P."/>
            <person name="Kanchanasin P."/>
            <person name="Tanasupawat S."/>
            <person name="Phongsopitanun W."/>
        </authorList>
    </citation>
    <scope>NUCLEOTIDE SEQUENCE</scope>
    <source>
        <strain evidence="4">JCM 31032</strain>
    </source>
</reference>
<organism evidence="4 5">
    <name type="scientific">Kineosporia babensis</name>
    <dbReference type="NCBI Taxonomy" id="499548"/>
    <lineage>
        <taxon>Bacteria</taxon>
        <taxon>Bacillati</taxon>
        <taxon>Actinomycetota</taxon>
        <taxon>Actinomycetes</taxon>
        <taxon>Kineosporiales</taxon>
        <taxon>Kineosporiaceae</taxon>
        <taxon>Kineosporia</taxon>
    </lineage>
</organism>
<dbReference type="InterPro" id="IPR051534">
    <property type="entry name" value="CBASS_pafABC_assoc_protein"/>
</dbReference>
<dbReference type="InterPro" id="IPR026881">
    <property type="entry name" value="WYL_dom"/>
</dbReference>
<dbReference type="Gene3D" id="1.10.10.10">
    <property type="entry name" value="Winged helix-like DNA-binding domain superfamily/Winged helix DNA-binding domain"/>
    <property type="match status" value="1"/>
</dbReference>
<dbReference type="InterPro" id="IPR013196">
    <property type="entry name" value="HTH_11"/>
</dbReference>
<dbReference type="InterPro" id="IPR036390">
    <property type="entry name" value="WH_DNA-bd_sf"/>
</dbReference>
<gene>
    <name evidence="4" type="ORF">LR394_18755</name>
</gene>
<dbReference type="InterPro" id="IPR057727">
    <property type="entry name" value="WCX_dom"/>
</dbReference>
<evidence type="ECO:0000256" key="1">
    <source>
        <dbReference type="ARBA" id="ARBA00023015"/>
    </source>
</evidence>
<proteinExistence type="predicted"/>
<dbReference type="SUPFAM" id="SSF46785">
    <property type="entry name" value="Winged helix' DNA-binding domain"/>
    <property type="match status" value="1"/>
</dbReference>
<dbReference type="GO" id="GO:0003700">
    <property type="term" value="F:DNA-binding transcription factor activity"/>
    <property type="evidence" value="ECO:0007669"/>
    <property type="project" value="InterPro"/>
</dbReference>
<dbReference type="EMBL" id="JAJOMB010000009">
    <property type="protein sequence ID" value="MCD5312952.1"/>
    <property type="molecule type" value="Genomic_DNA"/>
</dbReference>
<dbReference type="AlphaFoldDB" id="A0A9X1NDG1"/>
<evidence type="ECO:0000313" key="4">
    <source>
        <dbReference type="EMBL" id="MCD5312952.1"/>
    </source>
</evidence>
<dbReference type="PIRSF" id="PIRSF016838">
    <property type="entry name" value="PafC"/>
    <property type="match status" value="1"/>
</dbReference>
<dbReference type="InterPro" id="IPR001034">
    <property type="entry name" value="DeoR_HTH"/>
</dbReference>
<comment type="caution">
    <text evidence="4">The sequence shown here is derived from an EMBL/GenBank/DDBJ whole genome shotgun (WGS) entry which is preliminary data.</text>
</comment>
<dbReference type="PANTHER" id="PTHR34580">
    <property type="match status" value="1"/>
</dbReference>
<dbReference type="PANTHER" id="PTHR34580:SF3">
    <property type="entry name" value="PROTEIN PAFB"/>
    <property type="match status" value="1"/>
</dbReference>
<dbReference type="Pfam" id="PF08279">
    <property type="entry name" value="HTH_11"/>
    <property type="match status" value="1"/>
</dbReference>
<evidence type="ECO:0000313" key="5">
    <source>
        <dbReference type="Proteomes" id="UP001138997"/>
    </source>
</evidence>
<dbReference type="PROSITE" id="PS51000">
    <property type="entry name" value="HTH_DEOR_2"/>
    <property type="match status" value="1"/>
</dbReference>
<sequence length="326" mass="35358">MAETSKRLLQLLSLLQTPREWSGPELAQRLSVSTRTIRHDIERLRSLGYPVDATRGSVGGYRLGAGADLPPLLLEDDEAVAIALSLRTAAGGAVSGLEESALRALTKLQRVLPSRLGRRVDALSAYTVRVGPGAGATQIPVVDPSTLSLLASACRDRERVRFAYADHTGNASKRAVEPHRLVSWGRRWYLVAWDLDRKDWRTFRVDRISDPLGVGARFTEREVPGGDAAAFVKRGSQSVQWAVSARVRVFEAAPSVTERLGTTAELVEAEGDDQCVVTLGGSDPESMAPWLGLIGAEFEVLEPPELAAAVSRVAERLHRAARPKSL</sequence>
<keyword evidence="5" id="KW-1185">Reference proteome</keyword>
<dbReference type="Pfam" id="PF13280">
    <property type="entry name" value="WYL"/>
    <property type="match status" value="1"/>
</dbReference>
<evidence type="ECO:0000259" key="3">
    <source>
        <dbReference type="PROSITE" id="PS51000"/>
    </source>
</evidence>
<protein>
    <submittedName>
        <fullName evidence="4">YafY family transcriptional regulator</fullName>
    </submittedName>
</protein>
<dbReference type="Proteomes" id="UP001138997">
    <property type="component" value="Unassembled WGS sequence"/>
</dbReference>
<dbReference type="InterPro" id="IPR028349">
    <property type="entry name" value="PafC-like"/>
</dbReference>
<feature type="domain" description="HTH deoR-type" evidence="3">
    <location>
        <begin position="4"/>
        <end position="59"/>
    </location>
</feature>
<keyword evidence="2" id="KW-0804">Transcription</keyword>